<feature type="transmembrane region" description="Helical" evidence="1">
    <location>
        <begin position="6"/>
        <end position="23"/>
    </location>
</feature>
<comment type="caution">
    <text evidence="2">The sequence shown here is derived from an EMBL/GenBank/DDBJ whole genome shotgun (WGS) entry which is preliminary data.</text>
</comment>
<gene>
    <name evidence="2" type="ORF">BW897_32450</name>
</gene>
<feature type="transmembrane region" description="Helical" evidence="1">
    <location>
        <begin position="44"/>
        <end position="64"/>
    </location>
</feature>
<dbReference type="RefSeq" id="WP_078206063.1">
    <property type="nucleotide sequence ID" value="NZ_MUAJ01000136.1"/>
</dbReference>
<evidence type="ECO:0000313" key="2">
    <source>
        <dbReference type="EMBL" id="OOR03411.1"/>
    </source>
</evidence>
<keyword evidence="1" id="KW-1133">Transmembrane helix</keyword>
<keyword evidence="1" id="KW-0812">Transmembrane</keyword>
<proteinExistence type="predicted"/>
<accession>A0A1S9T1B0</accession>
<evidence type="ECO:0000256" key="1">
    <source>
        <dbReference type="SAM" id="Phobius"/>
    </source>
</evidence>
<dbReference type="EMBL" id="MUAJ01000136">
    <property type="protein sequence ID" value="OOR03411.1"/>
    <property type="molecule type" value="Genomic_DNA"/>
</dbReference>
<evidence type="ECO:0000313" key="3">
    <source>
        <dbReference type="Proteomes" id="UP000190906"/>
    </source>
</evidence>
<organism evidence="2 3">
    <name type="scientific">Bacillus cereus</name>
    <dbReference type="NCBI Taxonomy" id="1396"/>
    <lineage>
        <taxon>Bacteria</taxon>
        <taxon>Bacillati</taxon>
        <taxon>Bacillota</taxon>
        <taxon>Bacilli</taxon>
        <taxon>Bacillales</taxon>
        <taxon>Bacillaceae</taxon>
        <taxon>Bacillus</taxon>
        <taxon>Bacillus cereus group</taxon>
    </lineage>
</organism>
<keyword evidence="1" id="KW-0472">Membrane</keyword>
<sequence>MIDIITSFFLLVIYSIRYLFSTGENRKKAKADLKEFWTDTDGQILLGAAMGLVISVIIFGYLFMTQINF</sequence>
<reference evidence="2 3" key="1">
    <citation type="submission" date="2017-01" db="EMBL/GenBank/DDBJ databases">
        <title>Bacillus cereus isolates.</title>
        <authorList>
            <person name="Beno S.M."/>
        </authorList>
    </citation>
    <scope>NUCLEOTIDE SEQUENCE [LARGE SCALE GENOMIC DNA]</scope>
    <source>
        <strain evidence="2 3">FSL H8-0485</strain>
    </source>
</reference>
<dbReference type="Proteomes" id="UP000190906">
    <property type="component" value="Unassembled WGS sequence"/>
</dbReference>
<dbReference type="AlphaFoldDB" id="A0A1S9T1B0"/>
<protein>
    <submittedName>
        <fullName evidence="2">Uncharacterized protein</fullName>
    </submittedName>
</protein>
<name>A0A1S9T1B0_BACCE</name>